<dbReference type="GO" id="GO:0006605">
    <property type="term" value="P:protein targeting"/>
    <property type="evidence" value="ECO:0007669"/>
    <property type="project" value="InterPro"/>
</dbReference>
<dbReference type="PROSITE" id="PS51196">
    <property type="entry name" value="SECA_MOTOR_DEAD"/>
    <property type="match status" value="1"/>
</dbReference>
<keyword evidence="7" id="KW-1185">Reference proteome</keyword>
<evidence type="ECO:0000313" key="6">
    <source>
        <dbReference type="EMBL" id="CAL6013570.1"/>
    </source>
</evidence>
<dbReference type="GO" id="GO:0006886">
    <property type="term" value="P:intracellular protein transport"/>
    <property type="evidence" value="ECO:0007669"/>
    <property type="project" value="InterPro"/>
</dbReference>
<keyword evidence="5" id="KW-0547">Nucleotide-binding</keyword>
<dbReference type="Gene3D" id="3.40.50.300">
    <property type="entry name" value="P-loop containing nucleotide triphosphate hydrolases"/>
    <property type="match status" value="2"/>
</dbReference>
<accession>A0AA86U7X6</accession>
<dbReference type="Pfam" id="PF07517">
    <property type="entry name" value="SecA_DEAD"/>
    <property type="match status" value="1"/>
</dbReference>
<evidence type="ECO:0000313" key="5">
    <source>
        <dbReference type="EMBL" id="CAI9942476.1"/>
    </source>
</evidence>
<protein>
    <submittedName>
        <fullName evidence="5">Helicase-related protein</fullName>
    </submittedName>
    <submittedName>
        <fullName evidence="6">Helicase-related_protein</fullName>
    </submittedName>
</protein>
<dbReference type="GO" id="GO:0005524">
    <property type="term" value="F:ATP binding"/>
    <property type="evidence" value="ECO:0007669"/>
    <property type="project" value="InterPro"/>
</dbReference>
<gene>
    <name evidence="6" type="ORF">HINF_LOCUS23847</name>
    <name evidence="5" type="ORF">HINF_LOCUS30121</name>
</gene>
<dbReference type="GO" id="GO:0004386">
    <property type="term" value="F:helicase activity"/>
    <property type="evidence" value="ECO:0007669"/>
    <property type="project" value="UniProtKB-KW"/>
</dbReference>
<keyword evidence="1" id="KW-0653">Protein transport</keyword>
<dbReference type="GO" id="GO:0017038">
    <property type="term" value="P:protein import"/>
    <property type="evidence" value="ECO:0007669"/>
    <property type="project" value="InterPro"/>
</dbReference>
<dbReference type="GO" id="GO:0016020">
    <property type="term" value="C:membrane"/>
    <property type="evidence" value="ECO:0007669"/>
    <property type="project" value="InterPro"/>
</dbReference>
<proteinExistence type="predicted"/>
<feature type="compositionally biased region" description="Basic and acidic residues" evidence="3">
    <location>
        <begin position="73"/>
        <end position="100"/>
    </location>
</feature>
<reference evidence="5" key="1">
    <citation type="submission" date="2023-06" db="EMBL/GenBank/DDBJ databases">
        <authorList>
            <person name="Kurt Z."/>
        </authorList>
    </citation>
    <scope>NUCLEOTIDE SEQUENCE</scope>
</reference>
<evidence type="ECO:0000313" key="7">
    <source>
        <dbReference type="Proteomes" id="UP001642409"/>
    </source>
</evidence>
<evidence type="ECO:0000256" key="1">
    <source>
        <dbReference type="ARBA" id="ARBA00022927"/>
    </source>
</evidence>
<keyword evidence="5" id="KW-0067">ATP-binding</keyword>
<feature type="compositionally biased region" description="Polar residues" evidence="3">
    <location>
        <begin position="40"/>
        <end position="69"/>
    </location>
</feature>
<dbReference type="InterPro" id="IPR036465">
    <property type="entry name" value="vWFA_dom_sf"/>
</dbReference>
<name>A0AA86U7X6_9EUKA</name>
<organism evidence="5">
    <name type="scientific">Hexamita inflata</name>
    <dbReference type="NCBI Taxonomy" id="28002"/>
    <lineage>
        <taxon>Eukaryota</taxon>
        <taxon>Metamonada</taxon>
        <taxon>Diplomonadida</taxon>
        <taxon>Hexamitidae</taxon>
        <taxon>Hexamitinae</taxon>
        <taxon>Hexamita</taxon>
    </lineage>
</organism>
<keyword evidence="1" id="KW-0813">Transport</keyword>
<feature type="compositionally biased region" description="Basic and acidic residues" evidence="3">
    <location>
        <begin position="24"/>
        <end position="38"/>
    </location>
</feature>
<dbReference type="Gene3D" id="3.40.50.410">
    <property type="entry name" value="von Willebrand factor, type A domain"/>
    <property type="match status" value="1"/>
</dbReference>
<dbReference type="InterPro" id="IPR000185">
    <property type="entry name" value="SecA"/>
</dbReference>
<feature type="domain" description="SecA family profile" evidence="4">
    <location>
        <begin position="1307"/>
        <end position="1897"/>
    </location>
</feature>
<feature type="region of interest" description="Disordered" evidence="3">
    <location>
        <begin position="1"/>
        <end position="148"/>
    </location>
</feature>
<dbReference type="InterPro" id="IPR011115">
    <property type="entry name" value="SecA_DEAD"/>
</dbReference>
<dbReference type="PANTHER" id="PTHR30612:SF0">
    <property type="entry name" value="CHLOROPLAST PROTEIN-TRANSPORTING ATPASE"/>
    <property type="match status" value="1"/>
</dbReference>
<dbReference type="InterPro" id="IPR014018">
    <property type="entry name" value="SecA_motor_DEAD"/>
</dbReference>
<dbReference type="SUPFAM" id="SSF53300">
    <property type="entry name" value="vWA-like"/>
    <property type="match status" value="1"/>
</dbReference>
<evidence type="ECO:0000256" key="2">
    <source>
        <dbReference type="ARBA" id="ARBA00023010"/>
    </source>
</evidence>
<dbReference type="InterPro" id="IPR027417">
    <property type="entry name" value="P-loop_NTPase"/>
</dbReference>
<dbReference type="EMBL" id="CATOUU010000703">
    <property type="protein sequence ID" value="CAI9942476.1"/>
    <property type="molecule type" value="Genomic_DNA"/>
</dbReference>
<comment type="caution">
    <text evidence="5">The sequence shown here is derived from an EMBL/GenBank/DDBJ whole genome shotgun (WGS) entry which is preliminary data.</text>
</comment>
<feature type="compositionally biased region" description="Low complexity" evidence="3">
    <location>
        <begin position="1"/>
        <end position="23"/>
    </location>
</feature>
<keyword evidence="5" id="KW-0347">Helicase</keyword>
<feature type="compositionally biased region" description="Basic and acidic residues" evidence="3">
    <location>
        <begin position="122"/>
        <end position="148"/>
    </location>
</feature>
<dbReference type="Proteomes" id="UP001642409">
    <property type="component" value="Unassembled WGS sequence"/>
</dbReference>
<dbReference type="SUPFAM" id="SSF52540">
    <property type="entry name" value="P-loop containing nucleoside triphosphate hydrolases"/>
    <property type="match status" value="2"/>
</dbReference>
<keyword evidence="2" id="KW-0811">Translocation</keyword>
<reference evidence="6 7" key="2">
    <citation type="submission" date="2024-07" db="EMBL/GenBank/DDBJ databases">
        <authorList>
            <person name="Akdeniz Z."/>
        </authorList>
    </citation>
    <scope>NUCLEOTIDE SEQUENCE [LARGE SCALE GENOMIC DNA]</scope>
</reference>
<evidence type="ECO:0000259" key="4">
    <source>
        <dbReference type="PROSITE" id="PS51196"/>
    </source>
</evidence>
<sequence length="2185" mass="251483">MSRNSNSSDKESSSSLSIEISADNSHDETSPPHPDISRISKASQNPQSTILSGLSDLSQITKDSNQEGSISLDLDKSDSHITNDIKPEHSQSEKSNKEDSPSIELGSESSEEQKIKNKKTQKAKENKKEDKNAQNAKTEPKNNQRIEEMEKLKTKFEETLKNGEGNKTKETILQMNDLFLKQTKDAKIGEIIQECVENVFQMIQKDVLENKSITVCMQILMQFDACFGQQSFFKSKHQIVVDDVQGKINKIQEQVNNIQVDQVEAVYKELTSMNQIVLFEQNLAKGFESILKQFKNQILRVLNAIYIQIKLNPEQLVHYLQNYINFITSISQIPIVQQQMLHIRRNLLGFHQNFCDQGNQLLELQSSCYQIVQSNHKSKMDAVKDHVQQIQFILNTLTNVVKVNCNNDQQLSQTFNVLITQIVQVWNNQEKSIAEHLLKIANQQQELNLLKGIQLITQELQNLDKYMNSQLKYKYITQNVSALMDQKINYLYTQLSYHLQQQQFDELQEDMNKLNKDEQFIIQTSAQLQQQLEQYMTHYTNGINQLLSQINLLDPQFTICLKKILDLFALMYKVSQIQNFNGQHLLDQQICSNMIQQYIAKIQKSLQIDEINSEIKQAIGQNQFDVVEQHIILLTKIQGCFKDIITIGSFFQELISILEQTINQANTQIQQIIDQQQKQYIKCNFSNLNKNIIPFFNSLQSAAQYNNKYTDNYATLSSDLTQTLNRSINQVDNKNSEDIKEYLKLAEKNINLLPADVKNEVQNQITNLKNTLNQKLLQEEAVVQEGTAAKEFREKIDKYVNHANSQTYSILGKFQENLQQDIKILYNQMIENIKKNDLVTVFTRLPQAWEDLTYYQSELKKIEKSCKERKYQPLYTDPTIKAYCSKIIADLNKAVSLSSSQITQLTNVDDLKNVEPMSKNFDKLRLFLEIACNDSTLGKDMLSADKNLLTQVQNILPKMLSIFNSNTEKFKKSLADVAELKTVLTFAETASETHKNLLEFSQSEIGSKFKDFQKFQETLSYNQMKQLLFKEIQQNEDQCKNKVFICEKTNSANAQDRDQFYAVIYASFKQVIKYKNVQIHLTGLCDISQIEQTCLQQFNEQVEKIFSEVEIQLGRLPSDDRLIQQKFNNLCDNLRSISVVFEQTQTAQTAKQRSMSVSTLFQHKITDLKNYTDNNKTKEEICNLLIKFKLLAIDVPSYMEFLNKGIDQVLQHVYMSNNGPQRISELGSTLNTHTNAQIAQQILRDHSKFKSYSTELRNSGSLRFTLDDILDEKIDEKAKLDLGVDRAKGLRIQEDNAGTIVDTAVNRAEIRKLYTDFDTKYWAQVEQYLYKVEDGKRQMKTNVNNIKKGQFTTQSKIDLMTYIFTYWTLSNSQDYVGTNNKAESRKKLLQPHAAQVVAIFSLLGIDQSNQLKNQLIQVLTGEGKSVILAVTAIVLAIMGFDVNCACYSEYLSQRDYESFTDLFNAFNVRENIVYGTFNQMCERYINENGEIRKLTEDCILKNKLDATKNNKMPRQKVLMIDEVDVFFNESFYGSSYTPMARVQNSEIKALLDYIWQNRNEKNLLKKNAIMKQQVYLNCEKSLKGWEELLKQALINMLADIEQFKAQQYVVHEGLIGYKDQDAISTRIFYGYQTLFAYYQEVENRTVKNEELQKRNCLYFNCGSFSYAEIPKQYTYIIGVTGTLDTVSKPEMKLLTDEYKIKKFSYLPSVYGLNKLSFAKDTSDSVKIVEQKEYFTSIVNEINKRRQNKIGIPVLIFFETSAKLDLFYKSREFKNIDNYQQVKLFTEKISPIEKEGVVRQAVTQNTVTLITREFGRGTDFVCYDKTIDGHGGVHVIQTFFSDELSEEKQIKGRTARQGNNGSYSLVLLDQELEKYGLVTRDIETMKARSELYSTIDPKRQAFFEGKYPERIRNIKQIKDDHVKTNTFVKSLLGGNINAVKEFVIAENKANEVQGGESKTLILMDATGSMGGVIDRTKNTIKTMFTNAYTVLKENNYNQSFDIMFAAYRNYGSGIDFVLQSSPWDTQPENLKRFIDTIYSRDGEGNEAIEVGLAHAVSQIENGLKQVILIGDMPPNTKEEVYSKRANLGEAYWSKTRFAYPTYFEDQLQILTQNNIPVHALYVCNSAQQQFGYIARETGGKCEELDINSAKGAENLTNLVTEKIMLNIGGEALVKKYREKFGIVGKI</sequence>
<dbReference type="PANTHER" id="PTHR30612">
    <property type="entry name" value="SECA INNER MEMBRANE COMPONENT OF SEC PROTEIN SECRETION SYSTEM"/>
    <property type="match status" value="1"/>
</dbReference>
<dbReference type="EMBL" id="CAXDID020000069">
    <property type="protein sequence ID" value="CAL6013570.1"/>
    <property type="molecule type" value="Genomic_DNA"/>
</dbReference>
<keyword evidence="5" id="KW-0378">Hydrolase</keyword>
<evidence type="ECO:0000256" key="3">
    <source>
        <dbReference type="SAM" id="MobiDB-lite"/>
    </source>
</evidence>